<evidence type="ECO:0008006" key="2">
    <source>
        <dbReference type="Google" id="ProtNLM"/>
    </source>
</evidence>
<name>A0A0F9JTM6_9ZZZZ</name>
<dbReference type="AlphaFoldDB" id="A0A0F9JTM6"/>
<dbReference type="EMBL" id="LAZR01016985">
    <property type="protein sequence ID" value="KKM02253.1"/>
    <property type="molecule type" value="Genomic_DNA"/>
</dbReference>
<accession>A0A0F9JTM6</accession>
<comment type="caution">
    <text evidence="1">The sequence shown here is derived from an EMBL/GenBank/DDBJ whole genome shotgun (WGS) entry which is preliminary data.</text>
</comment>
<dbReference type="InterPro" id="IPR053745">
    <property type="entry name" value="Viral_Tail_Comp_sf"/>
</dbReference>
<evidence type="ECO:0000313" key="1">
    <source>
        <dbReference type="EMBL" id="KKM02253.1"/>
    </source>
</evidence>
<organism evidence="1">
    <name type="scientific">marine sediment metagenome</name>
    <dbReference type="NCBI Taxonomy" id="412755"/>
    <lineage>
        <taxon>unclassified sequences</taxon>
        <taxon>metagenomes</taxon>
        <taxon>ecological metagenomes</taxon>
    </lineage>
</organism>
<reference evidence="1" key="1">
    <citation type="journal article" date="2015" name="Nature">
        <title>Complex archaea that bridge the gap between prokaryotes and eukaryotes.</title>
        <authorList>
            <person name="Spang A."/>
            <person name="Saw J.H."/>
            <person name="Jorgensen S.L."/>
            <person name="Zaremba-Niedzwiedzka K."/>
            <person name="Martijn J."/>
            <person name="Lind A.E."/>
            <person name="van Eijk R."/>
            <person name="Schleper C."/>
            <person name="Guy L."/>
            <person name="Ettema T.J."/>
        </authorList>
    </citation>
    <scope>NUCLEOTIDE SEQUENCE</scope>
</reference>
<gene>
    <name evidence="1" type="ORF">LCGC14_1786220</name>
</gene>
<protein>
    <recommendedName>
        <fullName evidence="2">DUF3168 domain-containing protein</fullName>
    </recommendedName>
</protein>
<dbReference type="Gene3D" id="3.30.2000.30">
    <property type="match status" value="1"/>
</dbReference>
<sequence length="130" mass="14545">MSVHKDLKDYLLADSTITALVGQRIHVEELPQNSPLPAITFLRVNVEHDHDLEGETGLATARFQIDSWADTPLNALALAERVRLRLDGYQGTMGSTTVQSILLDAEREWSEEIDARVLQEFLVSYTEAVP</sequence>
<dbReference type="InterPro" id="IPR021508">
    <property type="entry name" value="Gp17-like"/>
</dbReference>
<dbReference type="Pfam" id="PF11367">
    <property type="entry name" value="Tail_completion_gp17"/>
    <property type="match status" value="1"/>
</dbReference>
<proteinExistence type="predicted"/>